<gene>
    <name evidence="2" type="ORF">U9M48_027165</name>
</gene>
<evidence type="ECO:0000313" key="3">
    <source>
        <dbReference type="Proteomes" id="UP001341281"/>
    </source>
</evidence>
<dbReference type="EMBL" id="CP144750">
    <property type="protein sequence ID" value="WVZ79602.1"/>
    <property type="molecule type" value="Genomic_DNA"/>
</dbReference>
<feature type="domain" description="Reverse transcriptase" evidence="1">
    <location>
        <begin position="169"/>
        <end position="445"/>
    </location>
</feature>
<dbReference type="Proteomes" id="UP001341281">
    <property type="component" value="Chromosome 06"/>
</dbReference>
<accession>A0AAQ3WZ78</accession>
<protein>
    <recommendedName>
        <fullName evidence="1">Reverse transcriptase domain-containing protein</fullName>
    </recommendedName>
</protein>
<name>A0AAQ3WZ78_PASNO</name>
<organism evidence="2 3">
    <name type="scientific">Paspalum notatum var. saurae</name>
    <dbReference type="NCBI Taxonomy" id="547442"/>
    <lineage>
        <taxon>Eukaryota</taxon>
        <taxon>Viridiplantae</taxon>
        <taxon>Streptophyta</taxon>
        <taxon>Embryophyta</taxon>
        <taxon>Tracheophyta</taxon>
        <taxon>Spermatophyta</taxon>
        <taxon>Magnoliopsida</taxon>
        <taxon>Liliopsida</taxon>
        <taxon>Poales</taxon>
        <taxon>Poaceae</taxon>
        <taxon>PACMAD clade</taxon>
        <taxon>Panicoideae</taxon>
        <taxon>Andropogonodae</taxon>
        <taxon>Paspaleae</taxon>
        <taxon>Paspalinae</taxon>
        <taxon>Paspalum</taxon>
    </lineage>
</organism>
<dbReference type="InterPro" id="IPR043502">
    <property type="entry name" value="DNA/RNA_pol_sf"/>
</dbReference>
<dbReference type="PROSITE" id="PS50878">
    <property type="entry name" value="RT_POL"/>
    <property type="match status" value="1"/>
</dbReference>
<dbReference type="SUPFAM" id="SSF56672">
    <property type="entry name" value="DNA/RNA polymerases"/>
    <property type="match status" value="1"/>
</dbReference>
<dbReference type="PANTHER" id="PTHR33116">
    <property type="entry name" value="REVERSE TRANSCRIPTASE ZINC-BINDING DOMAIN-CONTAINING PROTEIN-RELATED-RELATED"/>
    <property type="match status" value="1"/>
</dbReference>
<dbReference type="CDD" id="cd01650">
    <property type="entry name" value="RT_nLTR_like"/>
    <property type="match status" value="1"/>
</dbReference>
<proteinExistence type="predicted"/>
<dbReference type="AlphaFoldDB" id="A0AAQ3WZ78"/>
<dbReference type="InterPro" id="IPR000477">
    <property type="entry name" value="RT_dom"/>
</dbReference>
<sequence length="859" mass="97851">MAQDNRELSTEEEWLRRQLKRHVLALASLERTIARLRSRLTWLKEGDANTKFFQQQARYRKRKNFMAKLKVGDQVIVGQEEKQEAVWDFYSNLLGVAPDRSSTLNLQNFLHGSVNLSALDEFFTEEEVWAAVKSLPSDKAPGPDGYTGKFYKSCWQIIKGDIMAALSRLLQGDISKLHLLNSAYITLIPKTAEAIEVKDYRPISLVHSFAKLVTKILANRLAPVLKDLDAPNQSAFVKGRCILDNFILVQQTARVLHRKKEPRILLKLDISKAFDSVSWAFLLQVLRHRGFGPVWCSVLSKLLFSSTTRMLVNGVPGEPIQHQRGLRQGDPLSPMLFIIVMDVISAAINRASESGLLQHILASGPTQQVSLYADDVVLFLRPHTEDLILIKEILKVFGNASGLVTNISKCSVTPIHCQDQDITEVQNSFGCMVQDFPCRYLGLPLSVKKLPKAEFYDVIDKIADRLPGWKAAMLHPARRVTLVRSVLSAIPIYQLMALDIPKWVIKSIDKVRRAFLWKGRKEINGGHCLVAWGRVQRPLDLGGLGILDLETMGWALRMRWLWLKKTEPDRPWANIDIQVHHNSLAMFRISVSSVVKDGTRTLFWSDRWLHGKSLHDLAPSLYEHVSKRAIKGRIVRDALDNNAWVRDIRGGLSTAALIEYLQLWDILADVVLHPGVEDQHSWTPSPTGLFSTKSAYRRFFVGAVEFEPWQEIWKTWAPPRCKFFIWLAVLNRCWTADRLARRGLQHPERCPLCDQEEETVHHLLITCVFSRTVWFAVLERVRLQEVAPGLNDTTFADWWLQAVQRIPRGCHKGFNSLKLRNGCVFDGASPILDSILRTVDEEAKLWCLAGAKGLRRIWP</sequence>
<reference evidence="2 3" key="1">
    <citation type="submission" date="2024-02" db="EMBL/GenBank/DDBJ databases">
        <title>High-quality chromosome-scale genome assembly of Pensacola bahiagrass (Paspalum notatum Flugge var. saurae).</title>
        <authorList>
            <person name="Vega J.M."/>
            <person name="Podio M."/>
            <person name="Orjuela J."/>
            <person name="Siena L.A."/>
            <person name="Pessino S.C."/>
            <person name="Combes M.C."/>
            <person name="Mariac C."/>
            <person name="Albertini E."/>
            <person name="Pupilli F."/>
            <person name="Ortiz J.P.A."/>
            <person name="Leblanc O."/>
        </authorList>
    </citation>
    <scope>NUCLEOTIDE SEQUENCE [LARGE SCALE GENOMIC DNA]</scope>
    <source>
        <strain evidence="2">R1</strain>
        <tissue evidence="2">Leaf</tissue>
    </source>
</reference>
<dbReference type="PANTHER" id="PTHR33116:SF78">
    <property type="entry name" value="OS12G0587133 PROTEIN"/>
    <property type="match status" value="1"/>
</dbReference>
<dbReference type="Pfam" id="PF00078">
    <property type="entry name" value="RVT_1"/>
    <property type="match status" value="1"/>
</dbReference>
<dbReference type="InterPro" id="IPR026960">
    <property type="entry name" value="RVT-Znf"/>
</dbReference>
<keyword evidence="3" id="KW-1185">Reference proteome</keyword>
<evidence type="ECO:0000313" key="2">
    <source>
        <dbReference type="EMBL" id="WVZ79602.1"/>
    </source>
</evidence>
<evidence type="ECO:0000259" key="1">
    <source>
        <dbReference type="PROSITE" id="PS50878"/>
    </source>
</evidence>
<dbReference type="Pfam" id="PF13966">
    <property type="entry name" value="zf-RVT"/>
    <property type="match status" value="1"/>
</dbReference>